<name>A0A2T1M3A5_9CHRO</name>
<dbReference type="Pfam" id="PF00689">
    <property type="entry name" value="Cation_ATPase_C"/>
    <property type="match status" value="1"/>
</dbReference>
<accession>A0A2T1M3A5</accession>
<dbReference type="GO" id="GO:0005886">
    <property type="term" value="C:plasma membrane"/>
    <property type="evidence" value="ECO:0007669"/>
    <property type="project" value="TreeGrafter"/>
</dbReference>
<keyword evidence="6" id="KW-0067">ATP-binding</keyword>
<evidence type="ECO:0000256" key="6">
    <source>
        <dbReference type="ARBA" id="ARBA00022840"/>
    </source>
</evidence>
<keyword evidence="9 11" id="KW-1133">Transmembrane helix</keyword>
<dbReference type="GO" id="GO:0012505">
    <property type="term" value="C:endomembrane system"/>
    <property type="evidence" value="ECO:0007669"/>
    <property type="project" value="UniProtKB-SubCell"/>
</dbReference>
<dbReference type="InterPro" id="IPR006068">
    <property type="entry name" value="ATPase_P-typ_cation-transptr_C"/>
</dbReference>
<dbReference type="InterPro" id="IPR023214">
    <property type="entry name" value="HAD_sf"/>
</dbReference>
<keyword evidence="8" id="KW-1278">Translocase</keyword>
<feature type="transmembrane region" description="Helical" evidence="11">
    <location>
        <begin position="258"/>
        <end position="274"/>
    </location>
</feature>
<evidence type="ECO:0000256" key="5">
    <source>
        <dbReference type="ARBA" id="ARBA00022741"/>
    </source>
</evidence>
<dbReference type="Pfam" id="PF13246">
    <property type="entry name" value="Cation_ATPase"/>
    <property type="match status" value="1"/>
</dbReference>
<keyword evidence="5" id="KW-0547">Nucleotide-binding</keyword>
<dbReference type="OrthoDB" id="499468at2"/>
<dbReference type="Gene3D" id="3.40.50.1000">
    <property type="entry name" value="HAD superfamily/HAD-like"/>
    <property type="match status" value="1"/>
</dbReference>
<reference evidence="13 14" key="2">
    <citation type="submission" date="2018-03" db="EMBL/GenBank/DDBJ databases">
        <authorList>
            <person name="Keele B.F."/>
        </authorList>
    </citation>
    <scope>NUCLEOTIDE SEQUENCE [LARGE SCALE GENOMIC DNA]</scope>
    <source>
        <strain evidence="13 14">CCALA 016</strain>
    </source>
</reference>
<reference evidence="13 14" key="1">
    <citation type="submission" date="2018-03" db="EMBL/GenBank/DDBJ databases">
        <title>The ancient ancestry and fast evolution of plastids.</title>
        <authorList>
            <person name="Moore K.R."/>
            <person name="Magnabosco C."/>
            <person name="Momper L."/>
            <person name="Gold D.A."/>
            <person name="Bosak T."/>
            <person name="Fournier G.P."/>
        </authorList>
    </citation>
    <scope>NUCLEOTIDE SEQUENCE [LARGE SCALE GENOMIC DNA]</scope>
    <source>
        <strain evidence="13 14">CCALA 016</strain>
    </source>
</reference>
<dbReference type="SFLD" id="SFLDG00002">
    <property type="entry name" value="C1.7:_P-type_atpase_like"/>
    <property type="match status" value="1"/>
</dbReference>
<sequence length="911" mass="98801">MMTLSHSITPEQNTPAWHQLEIDRLIDSLNGDRENGLTEDQVQKRIEKFGKNELETKKPKPIWLKFLLQFNQPLLYVLLGAGATKAMLGEWVNASVIWGVTTTNALISFIQESKAEGAISALANAVTTEAMVLRDGQKKLIPSGELVPGDIVILTSGDKVPADLRLFKTRDLQVNESALTGESVAVTKNTEICPVDASVGDRHNMAHAGGFVTFGQGMGIVVATGNQTEMGKISGLIEENHGLSTPLTRKFDKFTRKWLLIVLGLAALTFAVGLRSGNLNSALESAVALIVGAIPEGLPAVVTITLAIGVKRMARRNAIIRKLPAVETLGSATVICSDKTGTLTENQMTVQEIHAGYQEYRVTGNGYDPTGEIFFEQKPIQINEEIALQECLIAGLLCNDSRLENEGARWMVIGDPTEGALLTSAMKGSFTPLRLNQKMPRLDSIPFESDYQYMATLHDTPQGKVIYVKGSVEAILPRCSSYLTVQGGSCEIVDDEKSILTRVKKMADQGLRVLAFAKLPVKNEQNTIEHPDIKKGLIFIGLQGMIDPPRESAIKAVHACQNAGIQVKMITGDHIDTARAIAQRMGIGNGQVIAYTGASLAAMDAVDLANAVASGSVFARVAPEQKLRIVEALQSRGEVVAMTGDGVNDAPALKQADIGIAMGITGTEVAKEASDMLLTDDNFASIESAVSEGRSVYNNLLKAISFILPVNGGESMTILISTLLVRDLPILSLQILWINMLNTITMTTPLAFEPKATNTMDRPPRNPKEGLLSRNRMKRILMISLFNWLLIFGVFEYIRMTTGDLAIARTMTINALISGRIFYMLSISQLIPNLLGRLRGEIPMGERIPAIAFGIIGAILLQIIFAHVPVINQLFYTAPLTGQEWLFCLLAGSPMIVWAAIANRVDPLEGN</sequence>
<keyword evidence="3" id="KW-0597">Phosphoprotein</keyword>
<evidence type="ECO:0000256" key="1">
    <source>
        <dbReference type="ARBA" id="ARBA00004127"/>
    </source>
</evidence>
<dbReference type="SUPFAM" id="SSF81660">
    <property type="entry name" value="Metal cation-transporting ATPase, ATP-binding domain N"/>
    <property type="match status" value="1"/>
</dbReference>
<dbReference type="PROSITE" id="PS00154">
    <property type="entry name" value="ATPASE_E1_E2"/>
    <property type="match status" value="1"/>
</dbReference>
<dbReference type="FunFam" id="3.40.1110.10:FF:000094">
    <property type="entry name" value="Cation-transporting P-type ATPase"/>
    <property type="match status" value="1"/>
</dbReference>
<dbReference type="Pfam" id="PF00122">
    <property type="entry name" value="E1-E2_ATPase"/>
    <property type="match status" value="1"/>
</dbReference>
<evidence type="ECO:0000256" key="10">
    <source>
        <dbReference type="ARBA" id="ARBA00023136"/>
    </source>
</evidence>
<dbReference type="GO" id="GO:0005391">
    <property type="term" value="F:P-type sodium:potassium-exchanging transporter activity"/>
    <property type="evidence" value="ECO:0007669"/>
    <property type="project" value="TreeGrafter"/>
</dbReference>
<dbReference type="InterPro" id="IPR050510">
    <property type="entry name" value="Cation_transp_ATPase_P-type"/>
</dbReference>
<dbReference type="FunFam" id="3.40.50.1000:FF:000001">
    <property type="entry name" value="Phospholipid-transporting ATPase IC"/>
    <property type="match status" value="1"/>
</dbReference>
<evidence type="ECO:0000256" key="2">
    <source>
        <dbReference type="ARBA" id="ARBA00005675"/>
    </source>
</evidence>
<dbReference type="InterPro" id="IPR004014">
    <property type="entry name" value="ATPase_P-typ_cation-transptr_N"/>
</dbReference>
<proteinExistence type="inferred from homology"/>
<dbReference type="Proteomes" id="UP000239001">
    <property type="component" value="Unassembled WGS sequence"/>
</dbReference>
<dbReference type="GO" id="GO:0030007">
    <property type="term" value="P:intracellular potassium ion homeostasis"/>
    <property type="evidence" value="ECO:0007669"/>
    <property type="project" value="TreeGrafter"/>
</dbReference>
<dbReference type="RefSeq" id="WP_106454946.1">
    <property type="nucleotide sequence ID" value="NZ_PXOH01000001.1"/>
</dbReference>
<dbReference type="GO" id="GO:1902600">
    <property type="term" value="P:proton transmembrane transport"/>
    <property type="evidence" value="ECO:0007669"/>
    <property type="project" value="TreeGrafter"/>
</dbReference>
<dbReference type="InterPro" id="IPR008250">
    <property type="entry name" value="ATPase_P-typ_transduc_dom_A_sf"/>
</dbReference>
<evidence type="ECO:0000256" key="11">
    <source>
        <dbReference type="SAM" id="Phobius"/>
    </source>
</evidence>
<keyword evidence="14" id="KW-1185">Reference proteome</keyword>
<organism evidence="13 14">
    <name type="scientific">Aphanothece hegewaldii CCALA 016</name>
    <dbReference type="NCBI Taxonomy" id="2107694"/>
    <lineage>
        <taxon>Bacteria</taxon>
        <taxon>Bacillati</taxon>
        <taxon>Cyanobacteriota</taxon>
        <taxon>Cyanophyceae</taxon>
        <taxon>Oscillatoriophycideae</taxon>
        <taxon>Chroococcales</taxon>
        <taxon>Aphanothecaceae</taxon>
        <taxon>Aphanothece</taxon>
    </lineage>
</organism>
<dbReference type="InterPro" id="IPR023299">
    <property type="entry name" value="ATPase_P-typ_cyto_dom_N"/>
</dbReference>
<dbReference type="EMBL" id="PXOH01000001">
    <property type="protein sequence ID" value="PSF39324.1"/>
    <property type="molecule type" value="Genomic_DNA"/>
</dbReference>
<dbReference type="Gene3D" id="2.70.150.10">
    <property type="entry name" value="Calcium-transporting ATPase, cytoplasmic transduction domain A"/>
    <property type="match status" value="1"/>
</dbReference>
<evidence type="ECO:0000313" key="14">
    <source>
        <dbReference type="Proteomes" id="UP000239001"/>
    </source>
</evidence>
<dbReference type="GO" id="GO:1990573">
    <property type="term" value="P:potassium ion import across plasma membrane"/>
    <property type="evidence" value="ECO:0007669"/>
    <property type="project" value="TreeGrafter"/>
</dbReference>
<dbReference type="Gene3D" id="3.40.1110.10">
    <property type="entry name" value="Calcium-transporting ATPase, cytoplasmic domain N"/>
    <property type="match status" value="1"/>
</dbReference>
<dbReference type="InterPro" id="IPR036412">
    <property type="entry name" value="HAD-like_sf"/>
</dbReference>
<feature type="transmembrane region" description="Helical" evidence="11">
    <location>
        <begin position="703"/>
        <end position="725"/>
    </location>
</feature>
<dbReference type="SFLD" id="SFLDF00027">
    <property type="entry name" value="p-type_atpase"/>
    <property type="match status" value="1"/>
</dbReference>
<dbReference type="PANTHER" id="PTHR43294:SF20">
    <property type="entry name" value="P-TYPE ATPASE"/>
    <property type="match status" value="1"/>
</dbReference>
<feature type="transmembrane region" description="Helical" evidence="11">
    <location>
        <begin position="286"/>
        <end position="310"/>
    </location>
</feature>
<keyword evidence="10 11" id="KW-0472">Membrane</keyword>
<dbReference type="GO" id="GO:0036376">
    <property type="term" value="P:sodium ion export across plasma membrane"/>
    <property type="evidence" value="ECO:0007669"/>
    <property type="project" value="TreeGrafter"/>
</dbReference>
<dbReference type="GO" id="GO:0016887">
    <property type="term" value="F:ATP hydrolysis activity"/>
    <property type="evidence" value="ECO:0007669"/>
    <property type="project" value="InterPro"/>
</dbReference>
<evidence type="ECO:0000256" key="9">
    <source>
        <dbReference type="ARBA" id="ARBA00022989"/>
    </source>
</evidence>
<feature type="domain" description="Cation-transporting P-type ATPase N-terminal" evidence="12">
    <location>
        <begin position="16"/>
        <end position="90"/>
    </location>
</feature>
<evidence type="ECO:0000259" key="12">
    <source>
        <dbReference type="SMART" id="SM00831"/>
    </source>
</evidence>
<keyword evidence="7" id="KW-0460">Magnesium</keyword>
<dbReference type="AlphaFoldDB" id="A0A2T1M3A5"/>
<keyword evidence="4 11" id="KW-0812">Transmembrane</keyword>
<dbReference type="PRINTS" id="PR00119">
    <property type="entry name" value="CATATPASE"/>
</dbReference>
<dbReference type="InterPro" id="IPR059000">
    <property type="entry name" value="ATPase_P-type_domA"/>
</dbReference>
<evidence type="ECO:0000256" key="7">
    <source>
        <dbReference type="ARBA" id="ARBA00022842"/>
    </source>
</evidence>
<evidence type="ECO:0000313" key="13">
    <source>
        <dbReference type="EMBL" id="PSF39324.1"/>
    </source>
</evidence>
<dbReference type="InterPro" id="IPR018303">
    <property type="entry name" value="ATPase_P-typ_P_site"/>
</dbReference>
<dbReference type="FunFam" id="2.70.150.10:FF:000160">
    <property type="entry name" value="Sarcoplasmic/endoplasmic reticulum calcium ATPase 1"/>
    <property type="match status" value="1"/>
</dbReference>
<dbReference type="GO" id="GO:0005524">
    <property type="term" value="F:ATP binding"/>
    <property type="evidence" value="ECO:0007669"/>
    <property type="project" value="UniProtKB-KW"/>
</dbReference>
<dbReference type="SMART" id="SM00831">
    <property type="entry name" value="Cation_ATPase_N"/>
    <property type="match status" value="1"/>
</dbReference>
<dbReference type="InterPro" id="IPR044492">
    <property type="entry name" value="P_typ_ATPase_HD_dom"/>
</dbReference>
<dbReference type="InterPro" id="IPR023298">
    <property type="entry name" value="ATPase_P-typ_TM_dom_sf"/>
</dbReference>
<feature type="transmembrane region" description="Helical" evidence="11">
    <location>
        <begin position="883"/>
        <end position="901"/>
    </location>
</feature>
<dbReference type="PRINTS" id="PR00120">
    <property type="entry name" value="HATPASE"/>
</dbReference>
<comment type="subcellular location">
    <subcellularLocation>
        <location evidence="1">Endomembrane system</location>
        <topology evidence="1">Multi-pass membrane protein</topology>
    </subcellularLocation>
</comment>
<dbReference type="FunFam" id="3.40.50.1000:FF:000028">
    <property type="entry name" value="Calcium-transporting P-type ATPase, putative"/>
    <property type="match status" value="1"/>
</dbReference>
<dbReference type="Pfam" id="PF00690">
    <property type="entry name" value="Cation_ATPase_N"/>
    <property type="match status" value="1"/>
</dbReference>
<dbReference type="SFLD" id="SFLDS00003">
    <property type="entry name" value="Haloacid_Dehalogenase"/>
    <property type="match status" value="1"/>
</dbReference>
<dbReference type="SUPFAM" id="SSF81653">
    <property type="entry name" value="Calcium ATPase, transduction domain A"/>
    <property type="match status" value="1"/>
</dbReference>
<feature type="transmembrane region" description="Helical" evidence="11">
    <location>
        <begin position="731"/>
        <end position="752"/>
    </location>
</feature>
<dbReference type="GO" id="GO:0006883">
    <property type="term" value="P:intracellular sodium ion homeostasis"/>
    <property type="evidence" value="ECO:0007669"/>
    <property type="project" value="TreeGrafter"/>
</dbReference>
<dbReference type="PANTHER" id="PTHR43294">
    <property type="entry name" value="SODIUM/POTASSIUM-TRANSPORTING ATPASE SUBUNIT ALPHA"/>
    <property type="match status" value="1"/>
</dbReference>
<dbReference type="InterPro" id="IPR001757">
    <property type="entry name" value="P_typ_ATPase"/>
</dbReference>
<comment type="similarity">
    <text evidence="2">Belongs to the cation transport ATPase (P-type) (TC 3.A.3) family. Type IIA subfamily.</text>
</comment>
<gene>
    <name evidence="13" type="ORF">C7H19_00620</name>
</gene>
<dbReference type="Gene3D" id="1.20.1110.10">
    <property type="entry name" value="Calcium-transporting ATPase, transmembrane domain"/>
    <property type="match status" value="1"/>
</dbReference>
<dbReference type="SUPFAM" id="SSF81665">
    <property type="entry name" value="Calcium ATPase, transmembrane domain M"/>
    <property type="match status" value="1"/>
</dbReference>
<evidence type="ECO:0000256" key="8">
    <source>
        <dbReference type="ARBA" id="ARBA00022967"/>
    </source>
</evidence>
<dbReference type="SUPFAM" id="SSF56784">
    <property type="entry name" value="HAD-like"/>
    <property type="match status" value="1"/>
</dbReference>
<evidence type="ECO:0000256" key="3">
    <source>
        <dbReference type="ARBA" id="ARBA00022553"/>
    </source>
</evidence>
<dbReference type="NCBIfam" id="TIGR01494">
    <property type="entry name" value="ATPase_P-type"/>
    <property type="match status" value="3"/>
</dbReference>
<feature type="transmembrane region" description="Helical" evidence="11">
    <location>
        <begin position="780"/>
        <end position="800"/>
    </location>
</feature>
<feature type="transmembrane region" description="Helical" evidence="11">
    <location>
        <begin position="848"/>
        <end position="871"/>
    </location>
</feature>
<feature type="transmembrane region" description="Helical" evidence="11">
    <location>
        <begin position="806"/>
        <end position="827"/>
    </location>
</feature>
<protein>
    <submittedName>
        <fullName evidence="13">Carbonate dehydratase</fullName>
    </submittedName>
</protein>
<comment type="caution">
    <text evidence="13">The sequence shown here is derived from an EMBL/GenBank/DDBJ whole genome shotgun (WGS) entry which is preliminary data.</text>
</comment>
<evidence type="ECO:0000256" key="4">
    <source>
        <dbReference type="ARBA" id="ARBA00022692"/>
    </source>
</evidence>